<dbReference type="GO" id="GO:0015995">
    <property type="term" value="P:chlorophyll biosynthetic process"/>
    <property type="evidence" value="ECO:0007669"/>
    <property type="project" value="InterPro"/>
</dbReference>
<feature type="domain" description="Light-independent protochlorophyllide reductase subunit B-like C-terminal" evidence="1">
    <location>
        <begin position="7"/>
        <end position="51"/>
    </location>
</feature>
<evidence type="ECO:0000313" key="3">
    <source>
        <dbReference type="Proteomes" id="UP000249354"/>
    </source>
</evidence>
<evidence type="ECO:0000313" key="2">
    <source>
        <dbReference type="EMBL" id="PZO22503.1"/>
    </source>
</evidence>
<protein>
    <submittedName>
        <fullName evidence="2">Protochlorophyllide oxidoreductase</fullName>
    </submittedName>
</protein>
<dbReference type="InterPro" id="IPR042298">
    <property type="entry name" value="P-CP_red_C"/>
</dbReference>
<dbReference type="GO" id="GO:0016491">
    <property type="term" value="F:oxidoreductase activity"/>
    <property type="evidence" value="ECO:0007669"/>
    <property type="project" value="InterPro"/>
</dbReference>
<reference evidence="2 3" key="2">
    <citation type="submission" date="2018-06" db="EMBL/GenBank/DDBJ databases">
        <title>Metagenomic assembly of (sub)arctic Cyanobacteria and their associated microbiome from non-axenic cultures.</title>
        <authorList>
            <person name="Baurain D."/>
        </authorList>
    </citation>
    <scope>NUCLEOTIDE SEQUENCE [LARGE SCALE GENOMIC DNA]</scope>
    <source>
        <strain evidence="2">ULC129bin1</strain>
    </source>
</reference>
<dbReference type="Proteomes" id="UP000249354">
    <property type="component" value="Unassembled WGS sequence"/>
</dbReference>
<reference evidence="3" key="1">
    <citation type="submission" date="2018-04" db="EMBL/GenBank/DDBJ databases">
        <authorList>
            <person name="Cornet L."/>
        </authorList>
    </citation>
    <scope>NUCLEOTIDE SEQUENCE [LARGE SCALE GENOMIC DNA]</scope>
</reference>
<dbReference type="AlphaFoldDB" id="A0A2W4UNR6"/>
<proteinExistence type="predicted"/>
<gene>
    <name evidence="2" type="ORF">DCF25_02555</name>
</gene>
<name>A0A2W4UNR6_9CYAN</name>
<accession>A0A2W4UNR6</accession>
<sequence length="55" mass="6152">MANSVQWTAAAEALLKEIPFFVRPAARKKIEKFAKENGAAEITPEVYQQAKQQFG</sequence>
<dbReference type="Pfam" id="PF08369">
    <property type="entry name" value="PCP_red"/>
    <property type="match status" value="1"/>
</dbReference>
<dbReference type="GO" id="GO:0015979">
    <property type="term" value="P:photosynthesis"/>
    <property type="evidence" value="ECO:0007669"/>
    <property type="project" value="InterPro"/>
</dbReference>
<comment type="caution">
    <text evidence="2">The sequence shown here is derived from an EMBL/GenBank/DDBJ whole genome shotgun (WGS) entry which is preliminary data.</text>
</comment>
<organism evidence="2 3">
    <name type="scientific">Leptolyngbya foveolarum</name>
    <dbReference type="NCBI Taxonomy" id="47253"/>
    <lineage>
        <taxon>Bacteria</taxon>
        <taxon>Bacillati</taxon>
        <taxon>Cyanobacteriota</taxon>
        <taxon>Cyanophyceae</taxon>
        <taxon>Leptolyngbyales</taxon>
        <taxon>Leptolyngbyaceae</taxon>
        <taxon>Leptolyngbya group</taxon>
        <taxon>Leptolyngbya</taxon>
    </lineage>
</organism>
<dbReference type="EMBL" id="QBMC01000009">
    <property type="protein sequence ID" value="PZO22503.1"/>
    <property type="molecule type" value="Genomic_DNA"/>
</dbReference>
<dbReference type="Gene3D" id="1.10.8.550">
    <property type="entry name" value="Proto-chlorophyllide reductase 57 kD subunit B"/>
    <property type="match status" value="1"/>
</dbReference>
<dbReference type="InterPro" id="IPR013580">
    <property type="entry name" value="LI-POR_suB-like_C"/>
</dbReference>
<evidence type="ECO:0000259" key="1">
    <source>
        <dbReference type="Pfam" id="PF08369"/>
    </source>
</evidence>